<name>A0A919FJF9_9ACTN</name>
<reference evidence="2" key="2">
    <citation type="submission" date="2020-09" db="EMBL/GenBank/DDBJ databases">
        <authorList>
            <person name="Sun Q."/>
            <person name="Ohkuma M."/>
        </authorList>
    </citation>
    <scope>NUCLEOTIDE SEQUENCE</scope>
    <source>
        <strain evidence="2">JCM 4646</strain>
    </source>
</reference>
<dbReference type="AlphaFoldDB" id="A0A919FJF9"/>
<organism evidence="2 3">
    <name type="scientific">Kitasatospora indigofera</name>
    <dbReference type="NCBI Taxonomy" id="67307"/>
    <lineage>
        <taxon>Bacteria</taxon>
        <taxon>Bacillati</taxon>
        <taxon>Actinomycetota</taxon>
        <taxon>Actinomycetes</taxon>
        <taxon>Kitasatosporales</taxon>
        <taxon>Streptomycetaceae</taxon>
        <taxon>Kitasatospora</taxon>
    </lineage>
</organism>
<gene>
    <name evidence="2" type="ORF">GCM10018781_20410</name>
</gene>
<evidence type="ECO:0000256" key="1">
    <source>
        <dbReference type="SAM" id="MobiDB-lite"/>
    </source>
</evidence>
<evidence type="ECO:0000313" key="2">
    <source>
        <dbReference type="EMBL" id="GHH66452.1"/>
    </source>
</evidence>
<accession>A0A919FJF9</accession>
<sequence>MRRTQGRTPRAATALVGRAPGPPGASAPYQDYASRDLTARQVTAEGRWMPIRLATERMRRLVACCGR</sequence>
<proteinExistence type="predicted"/>
<comment type="caution">
    <text evidence="2">The sequence shown here is derived from an EMBL/GenBank/DDBJ whole genome shotgun (WGS) entry which is preliminary data.</text>
</comment>
<dbReference type="EMBL" id="BNBO01000007">
    <property type="protein sequence ID" value="GHH66452.1"/>
    <property type="molecule type" value="Genomic_DNA"/>
</dbReference>
<evidence type="ECO:0000313" key="3">
    <source>
        <dbReference type="Proteomes" id="UP000617734"/>
    </source>
</evidence>
<feature type="region of interest" description="Disordered" evidence="1">
    <location>
        <begin position="1"/>
        <end position="32"/>
    </location>
</feature>
<protein>
    <submittedName>
        <fullName evidence="2">Uncharacterized protein</fullName>
    </submittedName>
</protein>
<reference evidence="2" key="1">
    <citation type="journal article" date="2014" name="Int. J. Syst. Evol. Microbiol.">
        <title>Complete genome sequence of Corynebacterium casei LMG S-19264T (=DSM 44701T), isolated from a smear-ripened cheese.</title>
        <authorList>
            <consortium name="US DOE Joint Genome Institute (JGI-PGF)"/>
            <person name="Walter F."/>
            <person name="Albersmeier A."/>
            <person name="Kalinowski J."/>
            <person name="Ruckert C."/>
        </authorList>
    </citation>
    <scope>NUCLEOTIDE SEQUENCE</scope>
    <source>
        <strain evidence="2">JCM 4646</strain>
    </source>
</reference>
<dbReference type="Proteomes" id="UP000617734">
    <property type="component" value="Unassembled WGS sequence"/>
</dbReference>
<keyword evidence="3" id="KW-1185">Reference proteome</keyword>